<sequence length="133" mass="15130">MRQREMRDCKPNPKPTLVSFSISSHVCSLGLVLPLQRTDEIHIPNPSWMQSPSYEEAWNEPHIWFRPNKMKVAFEAVDSVSQPPRQSDRGQEADKFDGGGGSKSSGSLDIRFRVEKVQAPLCDWKTATLEYLL</sequence>
<evidence type="ECO:0000313" key="3">
    <source>
        <dbReference type="Proteomes" id="UP000032141"/>
    </source>
</evidence>
<dbReference type="EnsemblPlants" id="Bo1g037720.1">
    <property type="protein sequence ID" value="Bo1g037720.1"/>
    <property type="gene ID" value="Bo1g037720"/>
</dbReference>
<dbReference type="HOGENOM" id="CLU_1909565_0_0_1"/>
<reference evidence="2" key="2">
    <citation type="submission" date="2015-03" db="UniProtKB">
        <authorList>
            <consortium name="EnsemblPlants"/>
        </authorList>
    </citation>
    <scope>IDENTIFICATION</scope>
</reference>
<evidence type="ECO:0000313" key="2">
    <source>
        <dbReference type="EnsemblPlants" id="Bo1g037720.1"/>
    </source>
</evidence>
<dbReference type="AlphaFoldDB" id="A0A0D3A5W3"/>
<evidence type="ECO:0000256" key="1">
    <source>
        <dbReference type="SAM" id="MobiDB-lite"/>
    </source>
</evidence>
<feature type="region of interest" description="Disordered" evidence="1">
    <location>
        <begin position="77"/>
        <end position="107"/>
    </location>
</feature>
<feature type="compositionally biased region" description="Basic and acidic residues" evidence="1">
    <location>
        <begin position="86"/>
        <end position="97"/>
    </location>
</feature>
<accession>A0A0D3A5W3</accession>
<keyword evidence="3" id="KW-1185">Reference proteome</keyword>
<organism evidence="2 3">
    <name type="scientific">Brassica oleracea var. oleracea</name>
    <dbReference type="NCBI Taxonomy" id="109376"/>
    <lineage>
        <taxon>Eukaryota</taxon>
        <taxon>Viridiplantae</taxon>
        <taxon>Streptophyta</taxon>
        <taxon>Embryophyta</taxon>
        <taxon>Tracheophyta</taxon>
        <taxon>Spermatophyta</taxon>
        <taxon>Magnoliopsida</taxon>
        <taxon>eudicotyledons</taxon>
        <taxon>Gunneridae</taxon>
        <taxon>Pentapetalae</taxon>
        <taxon>rosids</taxon>
        <taxon>malvids</taxon>
        <taxon>Brassicales</taxon>
        <taxon>Brassicaceae</taxon>
        <taxon>Brassiceae</taxon>
        <taxon>Brassica</taxon>
    </lineage>
</organism>
<proteinExistence type="predicted"/>
<reference evidence="2 3" key="1">
    <citation type="journal article" date="2014" name="Genome Biol.">
        <title>Transcriptome and methylome profiling reveals relics of genome dominance in the mesopolyploid Brassica oleracea.</title>
        <authorList>
            <person name="Parkin I.A."/>
            <person name="Koh C."/>
            <person name="Tang H."/>
            <person name="Robinson S.J."/>
            <person name="Kagale S."/>
            <person name="Clarke W.E."/>
            <person name="Town C.D."/>
            <person name="Nixon J."/>
            <person name="Krishnakumar V."/>
            <person name="Bidwell S.L."/>
            <person name="Denoeud F."/>
            <person name="Belcram H."/>
            <person name="Links M.G."/>
            <person name="Just J."/>
            <person name="Clarke C."/>
            <person name="Bender T."/>
            <person name="Huebert T."/>
            <person name="Mason A.S."/>
            <person name="Pires J.C."/>
            <person name="Barker G."/>
            <person name="Moore J."/>
            <person name="Walley P.G."/>
            <person name="Manoli S."/>
            <person name="Batley J."/>
            <person name="Edwards D."/>
            <person name="Nelson M.N."/>
            <person name="Wang X."/>
            <person name="Paterson A.H."/>
            <person name="King G."/>
            <person name="Bancroft I."/>
            <person name="Chalhoub B."/>
            <person name="Sharpe A.G."/>
        </authorList>
    </citation>
    <scope>NUCLEOTIDE SEQUENCE</scope>
    <source>
        <strain evidence="2 3">cv. TO1000</strain>
    </source>
</reference>
<dbReference type="Proteomes" id="UP000032141">
    <property type="component" value="Chromosome C1"/>
</dbReference>
<dbReference type="Gramene" id="Bo1g037720.1">
    <property type="protein sequence ID" value="Bo1g037720.1"/>
    <property type="gene ID" value="Bo1g037720"/>
</dbReference>
<dbReference type="STRING" id="109376.A0A0D3A5W3"/>
<name>A0A0D3A5W3_BRAOL</name>
<protein>
    <submittedName>
        <fullName evidence="2">Uncharacterized protein</fullName>
    </submittedName>
</protein>